<dbReference type="NCBIfam" id="TIGR02205">
    <property type="entry name" value="septum_zipA"/>
    <property type="match status" value="1"/>
</dbReference>
<keyword evidence="6 9" id="KW-0472">Membrane</keyword>
<keyword evidence="3 8" id="KW-0132">Cell division</keyword>
<keyword evidence="2 9" id="KW-0997">Cell inner membrane</keyword>
<dbReference type="InterPro" id="IPR036765">
    <property type="entry name" value="ZipA_FtsZ-bd_C_sf"/>
</dbReference>
<evidence type="ECO:0000256" key="2">
    <source>
        <dbReference type="ARBA" id="ARBA00022519"/>
    </source>
</evidence>
<dbReference type="GO" id="GO:0005886">
    <property type="term" value="C:plasma membrane"/>
    <property type="evidence" value="ECO:0007669"/>
    <property type="project" value="UniProtKB-SubCell"/>
</dbReference>
<dbReference type="GO" id="GO:0000917">
    <property type="term" value="P:division septum assembly"/>
    <property type="evidence" value="ECO:0007669"/>
    <property type="project" value="TreeGrafter"/>
</dbReference>
<comment type="subcellular location">
    <subcellularLocation>
        <location evidence="9">Cell inner membrane</location>
        <topology evidence="9">Single-pass type I membrane protein</topology>
    </subcellularLocation>
</comment>
<dbReference type="PANTHER" id="PTHR38685">
    <property type="entry name" value="CELL DIVISION PROTEIN ZIPA"/>
    <property type="match status" value="1"/>
</dbReference>
<evidence type="ECO:0000256" key="9">
    <source>
        <dbReference type="RuleBase" id="RU003613"/>
    </source>
</evidence>
<comment type="caution">
    <text evidence="11">The sequence shown here is derived from an EMBL/GenBank/DDBJ whole genome shotgun (WGS) entry which is preliminary data.</text>
</comment>
<evidence type="ECO:0000313" key="11">
    <source>
        <dbReference type="EMBL" id="PTQ89575.1"/>
    </source>
</evidence>
<evidence type="ECO:0000259" key="10">
    <source>
        <dbReference type="SMART" id="SM00771"/>
    </source>
</evidence>
<dbReference type="Proteomes" id="UP000244223">
    <property type="component" value="Unassembled WGS sequence"/>
</dbReference>
<dbReference type="Gene3D" id="3.30.1400.10">
    <property type="entry name" value="ZipA, C-terminal FtsZ-binding domain"/>
    <property type="match status" value="1"/>
</dbReference>
<dbReference type="InterPro" id="IPR011919">
    <property type="entry name" value="Cell_div_ZipA"/>
</dbReference>
<name>A0A2T5IZV9_9GAMM</name>
<keyword evidence="5" id="KW-1133">Transmembrane helix</keyword>
<gene>
    <name evidence="11" type="ORF">C8N29_106106</name>
</gene>
<dbReference type="SMART" id="SM00771">
    <property type="entry name" value="ZipA_C"/>
    <property type="match status" value="1"/>
</dbReference>
<keyword evidence="1 9" id="KW-1003">Cell membrane</keyword>
<reference evidence="11 12" key="1">
    <citation type="submission" date="2018-04" db="EMBL/GenBank/DDBJ databases">
        <title>Genomic Encyclopedia of Archaeal and Bacterial Type Strains, Phase II (KMG-II): from individual species to whole genera.</title>
        <authorList>
            <person name="Goeker M."/>
        </authorList>
    </citation>
    <scope>NUCLEOTIDE SEQUENCE [LARGE SCALE GENOMIC DNA]</scope>
    <source>
        <strain evidence="11 12">DSM 5822</strain>
    </source>
</reference>
<keyword evidence="4 9" id="KW-0812">Transmembrane</keyword>
<proteinExistence type="inferred from homology"/>
<evidence type="ECO:0000256" key="5">
    <source>
        <dbReference type="ARBA" id="ARBA00022989"/>
    </source>
</evidence>
<sequence>METMIWGAVAVALIVLAKVLRDMYQAKQQDSSELAADDYASVNGMPVVPRAQRRHLPQVAVEPSFSANDASEHFAANEEMETVRFTAQAIEEPVTTSNVVNISASKEDKVDIVADETISVDDDFVDTLAMSASQSKVVEAQDYIIVYVTSGRVPFDGERLLKSVSNYGLRFGEMGMFHRHEHPNGHGQVLFSMARVDEVGAFDLEAMGAEFITAVTLFMALPNQQPYLAYDMMIDTAKRLAHEFCGQVLDQNQNPLNRQLIEHYREQVVEFTRHKLMSKAV</sequence>
<evidence type="ECO:0000256" key="6">
    <source>
        <dbReference type="ARBA" id="ARBA00023136"/>
    </source>
</evidence>
<comment type="function">
    <text evidence="8">Essential cell division protein that stabilizes the FtsZ protofilaments by cross-linking them and that serves as a cytoplasmic membrane anchor for the Z ring. Also required for the recruitment to the septal ring of downstream cell division proteins.</text>
</comment>
<comment type="similarity">
    <text evidence="8">Belongs to the ZipA family.</text>
</comment>
<evidence type="ECO:0000256" key="4">
    <source>
        <dbReference type="ARBA" id="ARBA00022692"/>
    </source>
</evidence>
<accession>A0A2T5IZV9</accession>
<dbReference type="PANTHER" id="PTHR38685:SF1">
    <property type="entry name" value="CELL DIVISION PROTEIN ZIPA"/>
    <property type="match status" value="1"/>
</dbReference>
<evidence type="ECO:0000256" key="1">
    <source>
        <dbReference type="ARBA" id="ARBA00022475"/>
    </source>
</evidence>
<dbReference type="GO" id="GO:0032153">
    <property type="term" value="C:cell division site"/>
    <property type="evidence" value="ECO:0007669"/>
    <property type="project" value="TreeGrafter"/>
</dbReference>
<evidence type="ECO:0000256" key="7">
    <source>
        <dbReference type="ARBA" id="ARBA00023306"/>
    </source>
</evidence>
<keyword evidence="12" id="KW-1185">Reference proteome</keyword>
<feature type="domain" description="ZipA C-terminal FtsZ-binding" evidence="10">
    <location>
        <begin position="140"/>
        <end position="268"/>
    </location>
</feature>
<dbReference type="InterPro" id="IPR007449">
    <property type="entry name" value="ZipA_FtsZ-bd_C"/>
</dbReference>
<protein>
    <recommendedName>
        <fullName evidence="8">Cell division protein ZipA</fullName>
    </recommendedName>
</protein>
<evidence type="ECO:0000313" key="12">
    <source>
        <dbReference type="Proteomes" id="UP000244223"/>
    </source>
</evidence>
<organism evidence="11 12">
    <name type="scientific">Agitococcus lubricus</name>
    <dbReference type="NCBI Taxonomy" id="1077255"/>
    <lineage>
        <taxon>Bacteria</taxon>
        <taxon>Pseudomonadati</taxon>
        <taxon>Pseudomonadota</taxon>
        <taxon>Gammaproteobacteria</taxon>
        <taxon>Moraxellales</taxon>
        <taxon>Moraxellaceae</taxon>
        <taxon>Agitococcus</taxon>
    </lineage>
</organism>
<dbReference type="EMBL" id="QAON01000006">
    <property type="protein sequence ID" value="PTQ89575.1"/>
    <property type="molecule type" value="Genomic_DNA"/>
</dbReference>
<dbReference type="AlphaFoldDB" id="A0A2T5IZV9"/>
<evidence type="ECO:0000256" key="8">
    <source>
        <dbReference type="RuleBase" id="RU003612"/>
    </source>
</evidence>
<evidence type="ECO:0000256" key="3">
    <source>
        <dbReference type="ARBA" id="ARBA00022618"/>
    </source>
</evidence>
<dbReference type="SUPFAM" id="SSF64383">
    <property type="entry name" value="Cell-division protein ZipA, C-terminal domain"/>
    <property type="match status" value="1"/>
</dbReference>
<dbReference type="Pfam" id="PF04354">
    <property type="entry name" value="ZipA_C"/>
    <property type="match status" value="1"/>
</dbReference>
<keyword evidence="7 8" id="KW-0131">Cell cycle</keyword>
<dbReference type="RefSeq" id="WP_170106932.1">
    <property type="nucleotide sequence ID" value="NZ_QAON01000006.1"/>
</dbReference>